<feature type="signal peptide" evidence="1">
    <location>
        <begin position="1"/>
        <end position="19"/>
    </location>
</feature>
<keyword evidence="1" id="KW-0732">Signal</keyword>
<proteinExistence type="predicted"/>
<name>A0ABY6U859_BIOOC</name>
<evidence type="ECO:0000256" key="1">
    <source>
        <dbReference type="SAM" id="SignalP"/>
    </source>
</evidence>
<reference evidence="2 3" key="1">
    <citation type="submission" date="2019-06" db="EMBL/GenBank/DDBJ databases">
        <authorList>
            <person name="Broberg M."/>
        </authorList>
    </citation>
    <scope>NUCLEOTIDE SEQUENCE [LARGE SCALE GENOMIC DNA]</scope>
</reference>
<dbReference type="EMBL" id="CABFNS010000763">
    <property type="protein sequence ID" value="VUC27173.1"/>
    <property type="molecule type" value="Genomic_DNA"/>
</dbReference>
<protein>
    <submittedName>
        <fullName evidence="2">Uncharacterized protein</fullName>
    </submittedName>
</protein>
<organism evidence="2 3">
    <name type="scientific">Bionectria ochroleuca</name>
    <name type="common">Gliocladium roseum</name>
    <dbReference type="NCBI Taxonomy" id="29856"/>
    <lineage>
        <taxon>Eukaryota</taxon>
        <taxon>Fungi</taxon>
        <taxon>Dikarya</taxon>
        <taxon>Ascomycota</taxon>
        <taxon>Pezizomycotina</taxon>
        <taxon>Sordariomycetes</taxon>
        <taxon>Hypocreomycetidae</taxon>
        <taxon>Hypocreales</taxon>
        <taxon>Bionectriaceae</taxon>
        <taxon>Clonostachys</taxon>
    </lineage>
</organism>
<sequence length="100" mass="11199">MRFPITTAIATILMPLAWCSQINLYLNGAYCRKGVFRAVWGRQCGDIPTDTIWITQYLTGDCKAYWYTEQACDGNWAELSGVGECTSIKGQNFKSVLVTC</sequence>
<feature type="chain" id="PRO_5047351612" evidence="1">
    <location>
        <begin position="20"/>
        <end position="100"/>
    </location>
</feature>
<comment type="caution">
    <text evidence="2">The sequence shown here is derived from an EMBL/GenBank/DDBJ whole genome shotgun (WGS) entry which is preliminary data.</text>
</comment>
<evidence type="ECO:0000313" key="2">
    <source>
        <dbReference type="EMBL" id="VUC27173.1"/>
    </source>
</evidence>
<gene>
    <name evidence="2" type="ORF">CLO192961_LOCUS206474</name>
</gene>
<dbReference type="Proteomes" id="UP000766486">
    <property type="component" value="Unassembled WGS sequence"/>
</dbReference>
<accession>A0ABY6U859</accession>
<keyword evidence="3" id="KW-1185">Reference proteome</keyword>
<evidence type="ECO:0000313" key="3">
    <source>
        <dbReference type="Proteomes" id="UP000766486"/>
    </source>
</evidence>